<accession>A0A6J6TP13</accession>
<dbReference type="Gene3D" id="3.90.226.10">
    <property type="entry name" value="2-enoyl-CoA Hydratase, Chain A, domain 1"/>
    <property type="match status" value="1"/>
</dbReference>
<dbReference type="InterPro" id="IPR029045">
    <property type="entry name" value="ClpP/crotonase-like_dom_sf"/>
</dbReference>
<evidence type="ECO:0000313" key="2">
    <source>
        <dbReference type="EMBL" id="CAB4557160.1"/>
    </source>
</evidence>
<reference evidence="3" key="1">
    <citation type="submission" date="2020-05" db="EMBL/GenBank/DDBJ databases">
        <authorList>
            <person name="Chiriac C."/>
            <person name="Salcher M."/>
            <person name="Ghai R."/>
            <person name="Kavagutti S V."/>
        </authorList>
    </citation>
    <scope>NUCLEOTIDE SEQUENCE</scope>
</reference>
<dbReference type="EMBL" id="CAEZYU010000075">
    <property type="protein sequence ID" value="CAB4749150.1"/>
    <property type="molecule type" value="Genomic_DNA"/>
</dbReference>
<gene>
    <name evidence="2" type="ORF">UFOPK1358_01989</name>
    <name evidence="3" type="ORF">UFOPK2766_01543</name>
</gene>
<dbReference type="PANTHER" id="PTHR42964">
    <property type="entry name" value="ENOYL-COA HYDRATASE"/>
    <property type="match status" value="1"/>
</dbReference>
<evidence type="ECO:0000313" key="3">
    <source>
        <dbReference type="EMBL" id="CAB4749150.1"/>
    </source>
</evidence>
<sequence length="254" mass="26746">MTELVHLQVESSVARITLDSPANRNALSTQLMGELAAQLNAAVGNAAVRCVVLEHTSSTFCSGADLSGSSDAGSSGPEKDMAQLVALLRQFLECPKPLLAHVNGHVRGGGLGLVAACDLAVSSVKSSFAFSEVRLGVAPAIISLTVLPRLTSRAAGQYFLTGDRFDALEAERIGLITSASENPELVLEQFVASFRSCSPVGLAETKKLTTRSILQGFDAQETSVTALSERLFSAEEAQEGIAAFKEGRPPRWAE</sequence>
<dbReference type="PANTHER" id="PTHR42964:SF1">
    <property type="entry name" value="POLYKETIDE BIOSYNTHESIS ENOYL-COA HYDRATASE PKSH-RELATED"/>
    <property type="match status" value="1"/>
</dbReference>
<dbReference type="InterPro" id="IPR001753">
    <property type="entry name" value="Enoyl-CoA_hydra/iso"/>
</dbReference>
<dbReference type="Gene3D" id="1.10.12.10">
    <property type="entry name" value="Lyase 2-enoyl-coa Hydratase, Chain A, domain 2"/>
    <property type="match status" value="1"/>
</dbReference>
<dbReference type="InterPro" id="IPR051683">
    <property type="entry name" value="Enoyl-CoA_Hydratase/Isomerase"/>
</dbReference>
<dbReference type="EMBL" id="CAEZSF010000287">
    <property type="protein sequence ID" value="CAB4557160.1"/>
    <property type="molecule type" value="Genomic_DNA"/>
</dbReference>
<dbReference type="SUPFAM" id="SSF52096">
    <property type="entry name" value="ClpP/crotonase"/>
    <property type="match status" value="1"/>
</dbReference>
<name>A0A6J6TP13_9ZZZZ</name>
<proteinExistence type="inferred from homology"/>
<comment type="similarity">
    <text evidence="1">Belongs to the enoyl-CoA hydratase/isomerase family.</text>
</comment>
<dbReference type="CDD" id="cd06558">
    <property type="entry name" value="crotonase-like"/>
    <property type="match status" value="1"/>
</dbReference>
<organism evidence="3">
    <name type="scientific">freshwater metagenome</name>
    <dbReference type="NCBI Taxonomy" id="449393"/>
    <lineage>
        <taxon>unclassified sequences</taxon>
        <taxon>metagenomes</taxon>
        <taxon>ecological metagenomes</taxon>
    </lineage>
</organism>
<protein>
    <submittedName>
        <fullName evidence="3">Unannotated protein</fullName>
    </submittedName>
</protein>
<dbReference type="NCBIfam" id="NF005879">
    <property type="entry name" value="PRK07827.1"/>
    <property type="match status" value="1"/>
</dbReference>
<dbReference type="Pfam" id="PF00378">
    <property type="entry name" value="ECH_1"/>
    <property type="match status" value="1"/>
</dbReference>
<dbReference type="AlphaFoldDB" id="A0A6J6TP13"/>
<evidence type="ECO:0000256" key="1">
    <source>
        <dbReference type="ARBA" id="ARBA00005254"/>
    </source>
</evidence>
<dbReference type="InterPro" id="IPR014748">
    <property type="entry name" value="Enoyl-CoA_hydra_C"/>
</dbReference>